<evidence type="ECO:0000313" key="3">
    <source>
        <dbReference type="Proteomes" id="UP001168694"/>
    </source>
</evidence>
<proteinExistence type="predicted"/>
<dbReference type="Proteomes" id="UP001168694">
    <property type="component" value="Unassembled WGS sequence"/>
</dbReference>
<comment type="caution">
    <text evidence="2">The sequence shown here is derived from an EMBL/GenBank/DDBJ whole genome shotgun (WGS) entry which is preliminary data.</text>
</comment>
<name>A0ABT8E769_9BACL</name>
<dbReference type="Pfam" id="PF13081">
    <property type="entry name" value="DUF3941"/>
    <property type="match status" value="1"/>
</dbReference>
<feature type="region of interest" description="Disordered" evidence="1">
    <location>
        <begin position="1"/>
        <end position="45"/>
    </location>
</feature>
<dbReference type="InterPro" id="IPR025077">
    <property type="entry name" value="DUF3941"/>
</dbReference>
<reference evidence="2" key="1">
    <citation type="submission" date="2023-06" db="EMBL/GenBank/DDBJ databases">
        <title>Draft Genome Sequences of Representative Paenibacillus Polymyxa, Bacillus cereus, Fictibacillus sp., and Brevibacillus agri Strains Isolated from Amazonian Dark Earth.</title>
        <authorList>
            <person name="Pellegrinetti T.A."/>
            <person name="Cunha I.C.M."/>
            <person name="Chaves M.G."/>
            <person name="Freitas A.S."/>
            <person name="Silva A.V.R."/>
            <person name="Tsai S.M."/>
            <person name="Mendes L.W."/>
        </authorList>
    </citation>
    <scope>NUCLEOTIDE SEQUENCE</scope>
    <source>
        <strain evidence="2">CENA-BCM004</strain>
    </source>
</reference>
<dbReference type="EMBL" id="JAUHLN010000002">
    <property type="protein sequence ID" value="MDN4073735.1"/>
    <property type="molecule type" value="Genomic_DNA"/>
</dbReference>
<gene>
    <name evidence="2" type="ORF">QYF49_12050</name>
</gene>
<sequence>MTHKYTKDDNKKKHDHQADRQLKNQAEHENKMAGKHSYSKEADHL</sequence>
<evidence type="ECO:0000256" key="1">
    <source>
        <dbReference type="SAM" id="MobiDB-lite"/>
    </source>
</evidence>
<accession>A0ABT8E769</accession>
<protein>
    <submittedName>
        <fullName evidence="2">DUF3941 domain-containing protein</fullName>
    </submittedName>
</protein>
<dbReference type="RefSeq" id="WP_290399838.1">
    <property type="nucleotide sequence ID" value="NZ_JAUHLN010000002.1"/>
</dbReference>
<organism evidence="2 3">
    <name type="scientific">Fictibacillus terranigra</name>
    <dbReference type="NCBI Taxonomy" id="3058424"/>
    <lineage>
        <taxon>Bacteria</taxon>
        <taxon>Bacillati</taxon>
        <taxon>Bacillota</taxon>
        <taxon>Bacilli</taxon>
        <taxon>Bacillales</taxon>
        <taxon>Fictibacillaceae</taxon>
        <taxon>Fictibacillus</taxon>
    </lineage>
</organism>
<evidence type="ECO:0000313" key="2">
    <source>
        <dbReference type="EMBL" id="MDN4073735.1"/>
    </source>
</evidence>
<keyword evidence="3" id="KW-1185">Reference proteome</keyword>